<proteinExistence type="predicted"/>
<dbReference type="Proteomes" id="UP001202550">
    <property type="component" value="Unassembled WGS sequence"/>
</dbReference>
<protein>
    <submittedName>
        <fullName evidence="1">Uncharacterized protein</fullName>
    </submittedName>
</protein>
<dbReference type="RefSeq" id="WP_249058125.1">
    <property type="nucleotide sequence ID" value="NZ_JALZWP010000007.1"/>
</dbReference>
<dbReference type="EMBL" id="JALZWP010000007">
    <property type="protein sequence ID" value="MCL1628793.1"/>
    <property type="molecule type" value="Genomic_DNA"/>
</dbReference>
<comment type="caution">
    <text evidence="1">The sequence shown here is derived from an EMBL/GenBank/DDBJ whole genome shotgun (WGS) entry which is preliminary data.</text>
</comment>
<gene>
    <name evidence="1" type="ORF">M3N55_08620</name>
</gene>
<evidence type="ECO:0000313" key="1">
    <source>
        <dbReference type="EMBL" id="MCL1628793.1"/>
    </source>
</evidence>
<accession>A0ABT0M2G4</accession>
<organism evidence="1 2">
    <name type="scientific">Roseinatronobacter domitianus</name>
    <dbReference type="NCBI Taxonomy" id="2940293"/>
    <lineage>
        <taxon>Bacteria</taxon>
        <taxon>Pseudomonadati</taxon>
        <taxon>Pseudomonadota</taxon>
        <taxon>Alphaproteobacteria</taxon>
        <taxon>Rhodobacterales</taxon>
        <taxon>Paracoccaceae</taxon>
        <taxon>Roseinatronobacter</taxon>
    </lineage>
</organism>
<name>A0ABT0M2G4_9RHOB</name>
<evidence type="ECO:0000313" key="2">
    <source>
        <dbReference type="Proteomes" id="UP001202550"/>
    </source>
</evidence>
<reference evidence="1 2" key="1">
    <citation type="submission" date="2022-05" db="EMBL/GenBank/DDBJ databases">
        <title>Seasonal and diel survey of microbial diversity of the Tyrrhenian coast.</title>
        <authorList>
            <person name="Gattoni G."/>
            <person name="Corral P."/>
        </authorList>
    </citation>
    <scope>NUCLEOTIDE SEQUENCE [LARGE SCALE GENOMIC DNA]</scope>
    <source>
        <strain evidence="1 2">V10</strain>
    </source>
</reference>
<sequence>MVDWVVLAAATVGLGVSSVVAVRTGTDPLGMDIQNSLSGARVASILFGRPGLLPQGWVYPQVICFAEATDSTLRGW</sequence>
<keyword evidence="2" id="KW-1185">Reference proteome</keyword>